<dbReference type="PANTHER" id="PTHR34580:SF3">
    <property type="entry name" value="PROTEIN PAFB"/>
    <property type="match status" value="1"/>
</dbReference>
<dbReference type="InterPro" id="IPR036388">
    <property type="entry name" value="WH-like_DNA-bd_sf"/>
</dbReference>
<dbReference type="KEGG" id="xbc:ELE36_05075"/>
<evidence type="ECO:0000259" key="2">
    <source>
        <dbReference type="Pfam" id="PF13280"/>
    </source>
</evidence>
<dbReference type="InterPro" id="IPR051534">
    <property type="entry name" value="CBASS_pafABC_assoc_protein"/>
</dbReference>
<gene>
    <name evidence="3" type="ORF">ELE36_05075</name>
</gene>
<dbReference type="PROSITE" id="PS52050">
    <property type="entry name" value="WYL"/>
    <property type="match status" value="1"/>
</dbReference>
<evidence type="ECO:0000313" key="4">
    <source>
        <dbReference type="Proteomes" id="UP000291562"/>
    </source>
</evidence>
<dbReference type="InterPro" id="IPR013196">
    <property type="entry name" value="HTH_11"/>
</dbReference>
<keyword evidence="4" id="KW-1185">Reference proteome</keyword>
<feature type="domain" description="WYL" evidence="2">
    <location>
        <begin position="141"/>
        <end position="201"/>
    </location>
</feature>
<feature type="domain" description="Helix-turn-helix type 11" evidence="1">
    <location>
        <begin position="6"/>
        <end position="59"/>
    </location>
</feature>
<accession>A0A411HH92</accession>
<evidence type="ECO:0000259" key="1">
    <source>
        <dbReference type="Pfam" id="PF08279"/>
    </source>
</evidence>
<dbReference type="Gene3D" id="1.10.10.10">
    <property type="entry name" value="Winged helix-like DNA-binding domain superfamily/Winged helix DNA-binding domain"/>
    <property type="match status" value="1"/>
</dbReference>
<reference evidence="3 4" key="1">
    <citation type="submission" date="2019-01" db="EMBL/GenBank/DDBJ databases">
        <title>Pseudolysobacter antarctica gen. nov., sp. nov., isolated from Fildes Peninsula, Antarctica.</title>
        <authorList>
            <person name="Wei Z."/>
            <person name="Peng F."/>
        </authorList>
    </citation>
    <scope>NUCLEOTIDE SEQUENCE [LARGE SCALE GENOMIC DNA]</scope>
    <source>
        <strain evidence="3 4">AQ6-296</strain>
    </source>
</reference>
<dbReference type="Proteomes" id="UP000291562">
    <property type="component" value="Chromosome"/>
</dbReference>
<proteinExistence type="predicted"/>
<sequence>MSRTSRLFLLMDALRAHRRPVTAAHLANELAVSVRTIYRDVQTLIELGAPVDGEAGLGYVLRAGFFLPPLMFAEDEIEALILGARWVQQQGDDGLAKAAAAALAKIATATPKDLRDKMAESSLWVPTYAAKPSNETALGFIRAAIRYEHKLLIDYSDENGACTQRLIWPIALAFFERKRVVAGWCELRSGFRHFRTDRIAASTPIAECYPQRRSALLKAWRIEMKIPNGS</sequence>
<protein>
    <submittedName>
        <fullName evidence="3">YafY family transcriptional regulator</fullName>
    </submittedName>
</protein>
<dbReference type="PANTHER" id="PTHR34580">
    <property type="match status" value="1"/>
</dbReference>
<dbReference type="SUPFAM" id="SSF46785">
    <property type="entry name" value="Winged helix' DNA-binding domain"/>
    <property type="match status" value="1"/>
</dbReference>
<dbReference type="AlphaFoldDB" id="A0A411HH92"/>
<dbReference type="InterPro" id="IPR026881">
    <property type="entry name" value="WYL_dom"/>
</dbReference>
<name>A0A411HH92_9GAMM</name>
<evidence type="ECO:0000313" key="3">
    <source>
        <dbReference type="EMBL" id="QBB69794.1"/>
    </source>
</evidence>
<dbReference type="Pfam" id="PF08279">
    <property type="entry name" value="HTH_11"/>
    <property type="match status" value="1"/>
</dbReference>
<dbReference type="InterPro" id="IPR036390">
    <property type="entry name" value="WH_DNA-bd_sf"/>
</dbReference>
<dbReference type="RefSeq" id="WP_129832054.1">
    <property type="nucleotide sequence ID" value="NZ_CP035704.1"/>
</dbReference>
<dbReference type="Pfam" id="PF13280">
    <property type="entry name" value="WYL"/>
    <property type="match status" value="1"/>
</dbReference>
<dbReference type="OrthoDB" id="9807255at2"/>
<dbReference type="EMBL" id="CP035704">
    <property type="protein sequence ID" value="QBB69794.1"/>
    <property type="molecule type" value="Genomic_DNA"/>
</dbReference>
<organism evidence="3 4">
    <name type="scientific">Pseudolysobacter antarcticus</name>
    <dbReference type="NCBI Taxonomy" id="2511995"/>
    <lineage>
        <taxon>Bacteria</taxon>
        <taxon>Pseudomonadati</taxon>
        <taxon>Pseudomonadota</taxon>
        <taxon>Gammaproteobacteria</taxon>
        <taxon>Lysobacterales</taxon>
        <taxon>Rhodanobacteraceae</taxon>
        <taxon>Pseudolysobacter</taxon>
    </lineage>
</organism>